<evidence type="ECO:0000313" key="1">
    <source>
        <dbReference type="EMBL" id="GJT54351.1"/>
    </source>
</evidence>
<keyword evidence="2" id="KW-1185">Reference proteome</keyword>
<dbReference type="Proteomes" id="UP001151760">
    <property type="component" value="Unassembled WGS sequence"/>
</dbReference>
<name>A0ABQ5ETJ1_9ASTR</name>
<gene>
    <name evidence="1" type="ORF">Tco_0989405</name>
</gene>
<reference evidence="1" key="2">
    <citation type="submission" date="2022-01" db="EMBL/GenBank/DDBJ databases">
        <authorList>
            <person name="Yamashiro T."/>
            <person name="Shiraishi A."/>
            <person name="Satake H."/>
            <person name="Nakayama K."/>
        </authorList>
    </citation>
    <scope>NUCLEOTIDE SEQUENCE</scope>
</reference>
<sequence>MWYPITNVSKNCTNVRDRMVSGRIDKVGKNVRWLAPISQAWHYRSDYPKLKNGNQARGTKTRRRVLALVGGETNQDLDDKEDNTNA</sequence>
<organism evidence="1 2">
    <name type="scientific">Tanacetum coccineum</name>
    <dbReference type="NCBI Taxonomy" id="301880"/>
    <lineage>
        <taxon>Eukaryota</taxon>
        <taxon>Viridiplantae</taxon>
        <taxon>Streptophyta</taxon>
        <taxon>Embryophyta</taxon>
        <taxon>Tracheophyta</taxon>
        <taxon>Spermatophyta</taxon>
        <taxon>Magnoliopsida</taxon>
        <taxon>eudicotyledons</taxon>
        <taxon>Gunneridae</taxon>
        <taxon>Pentapetalae</taxon>
        <taxon>asterids</taxon>
        <taxon>campanulids</taxon>
        <taxon>Asterales</taxon>
        <taxon>Asteraceae</taxon>
        <taxon>Asteroideae</taxon>
        <taxon>Anthemideae</taxon>
        <taxon>Anthemidinae</taxon>
        <taxon>Tanacetum</taxon>
    </lineage>
</organism>
<protein>
    <submittedName>
        <fullName evidence="1">Uncharacterized protein</fullName>
    </submittedName>
</protein>
<comment type="caution">
    <text evidence="1">The sequence shown here is derived from an EMBL/GenBank/DDBJ whole genome shotgun (WGS) entry which is preliminary data.</text>
</comment>
<dbReference type="EMBL" id="BQNB010016664">
    <property type="protein sequence ID" value="GJT54351.1"/>
    <property type="molecule type" value="Genomic_DNA"/>
</dbReference>
<proteinExistence type="predicted"/>
<reference evidence="1" key="1">
    <citation type="journal article" date="2022" name="Int. J. Mol. Sci.">
        <title>Draft Genome of Tanacetum Coccineum: Genomic Comparison of Closely Related Tanacetum-Family Plants.</title>
        <authorList>
            <person name="Yamashiro T."/>
            <person name="Shiraishi A."/>
            <person name="Nakayama K."/>
            <person name="Satake H."/>
        </authorList>
    </citation>
    <scope>NUCLEOTIDE SEQUENCE</scope>
</reference>
<accession>A0ABQ5ETJ1</accession>
<evidence type="ECO:0000313" key="2">
    <source>
        <dbReference type="Proteomes" id="UP001151760"/>
    </source>
</evidence>